<dbReference type="EMBL" id="SNTY01000025">
    <property type="protein sequence ID" value="TEU26892.1"/>
    <property type="molecule type" value="Genomic_DNA"/>
</dbReference>
<dbReference type="SUPFAM" id="SSF53474">
    <property type="entry name" value="alpha/beta-Hydrolases"/>
    <property type="match status" value="1"/>
</dbReference>
<protein>
    <recommendedName>
        <fullName evidence="1">GPI inositol-deacylase PGAP1-like alpha/beta domain-containing protein</fullName>
    </recommendedName>
</protein>
<reference evidence="2 3" key="1">
    <citation type="submission" date="2019-03" db="EMBL/GenBank/DDBJ databases">
        <title>Alkanindiges illinoisensis: a potential pathogenic isolated from ascites of a gastric cancer patient with abdominal metastasis.</title>
        <authorList>
            <person name="Hu X."/>
            <person name="Yang B."/>
            <person name="Yan X."/>
            <person name="Lin L."/>
            <person name="Zhao H."/>
            <person name="Zhou F."/>
            <person name="Su B."/>
            <person name="Chen J."/>
            <person name="Rui Y."/>
            <person name="Wang Q."/>
            <person name="Zheng L."/>
        </authorList>
    </citation>
    <scope>NUCLEOTIDE SEQUENCE [LARGE SCALE GENOMIC DNA]</scope>
    <source>
        <strain evidence="2 3">NFYY 23406</strain>
    </source>
</reference>
<evidence type="ECO:0000313" key="3">
    <source>
        <dbReference type="Proteomes" id="UP000297834"/>
    </source>
</evidence>
<dbReference type="STRING" id="1120977.GCA_000619845_02543"/>
<proteinExistence type="predicted"/>
<dbReference type="Gene3D" id="3.40.50.1820">
    <property type="entry name" value="alpha/beta hydrolase"/>
    <property type="match status" value="1"/>
</dbReference>
<dbReference type="PANTHER" id="PTHR37946">
    <property type="entry name" value="SLL1969 PROTEIN"/>
    <property type="match status" value="1"/>
</dbReference>
<dbReference type="Pfam" id="PF07819">
    <property type="entry name" value="PGAP1"/>
    <property type="match status" value="1"/>
</dbReference>
<comment type="caution">
    <text evidence="2">The sequence shown here is derived from an EMBL/GenBank/DDBJ whole genome shotgun (WGS) entry which is preliminary data.</text>
</comment>
<feature type="domain" description="GPI inositol-deacylase PGAP1-like alpha/beta" evidence="1">
    <location>
        <begin position="151"/>
        <end position="372"/>
    </location>
</feature>
<dbReference type="InterPro" id="IPR012908">
    <property type="entry name" value="PGAP1-ab_dom-like"/>
</dbReference>
<dbReference type="Proteomes" id="UP000297834">
    <property type="component" value="Unassembled WGS sequence"/>
</dbReference>
<accession>A0A4Y7XCE5</accession>
<organism evidence="2 3">
    <name type="scientific">Alkanindiges illinoisensis</name>
    <dbReference type="NCBI Taxonomy" id="197183"/>
    <lineage>
        <taxon>Bacteria</taxon>
        <taxon>Pseudomonadati</taxon>
        <taxon>Pseudomonadota</taxon>
        <taxon>Gammaproteobacteria</taxon>
        <taxon>Moraxellales</taxon>
        <taxon>Moraxellaceae</taxon>
        <taxon>Alkanindiges</taxon>
    </lineage>
</organism>
<gene>
    <name evidence="2" type="ORF">E2B99_07750</name>
</gene>
<dbReference type="PANTHER" id="PTHR37946:SF1">
    <property type="entry name" value="SLL1969 PROTEIN"/>
    <property type="match status" value="1"/>
</dbReference>
<keyword evidence="3" id="KW-1185">Reference proteome</keyword>
<dbReference type="InterPro" id="IPR029058">
    <property type="entry name" value="AB_hydrolase_fold"/>
</dbReference>
<dbReference type="AlphaFoldDB" id="A0A4Y7XCE5"/>
<dbReference type="OrthoDB" id="869379at2"/>
<sequence>MPSLTPLHENYCKFDRSPPSQADFLEGLSQLATSSVSGVAELVQEIHREIFLQYFSLTTRQANFIWDNGITKRVYNLSQRVMQQYGKGLAISLRGLNRYFPVLHEKPLTPLMHFVANALNGVLGDYMLNSHNPLALPMVLYDRYGQLQRGELSGRVIILVHGLCMNHLSWAPGESSGLGEHILYHQQQANVLYLNYNTGRRISSNGRSFSNVLEDLIKRNPRITTIDLIGHSMGGLVSRSALFYGKQSAYNWINYVENLVCIGSPHQGAVLERLGFMFQEKIGKVPFASVLAQLANMRSAGIIDLRHGSVRDDDWEHLDAKIGQMDDCRKPAPLPSRVNTYLIAGTLERESSSSKTLEAIGDYLVSVKSALGDHPHPQFRLKVPEDHKAVFYGLNHFEIQHHPRVREQIIAWLYPDASQVRDPSQRIETIVD</sequence>
<evidence type="ECO:0000313" key="2">
    <source>
        <dbReference type="EMBL" id="TEU26892.1"/>
    </source>
</evidence>
<name>A0A4Y7XCE5_9GAMM</name>
<dbReference type="GO" id="GO:0016788">
    <property type="term" value="F:hydrolase activity, acting on ester bonds"/>
    <property type="evidence" value="ECO:0007669"/>
    <property type="project" value="InterPro"/>
</dbReference>
<evidence type="ECO:0000259" key="1">
    <source>
        <dbReference type="Pfam" id="PF07819"/>
    </source>
</evidence>